<evidence type="ECO:0000256" key="6">
    <source>
        <dbReference type="ARBA" id="ARBA00022989"/>
    </source>
</evidence>
<evidence type="ECO:0000256" key="7">
    <source>
        <dbReference type="ARBA" id="ARBA00023136"/>
    </source>
</evidence>
<evidence type="ECO:0000256" key="3">
    <source>
        <dbReference type="ARBA" id="ARBA00017059"/>
    </source>
</evidence>
<dbReference type="GO" id="GO:0005787">
    <property type="term" value="C:signal peptidase complex"/>
    <property type="evidence" value="ECO:0007669"/>
    <property type="project" value="InterPro"/>
</dbReference>
<comment type="subcellular location">
    <subcellularLocation>
        <location evidence="1">Endoplasmic reticulum membrane</location>
        <topology evidence="1">Multi-pass membrane protein</topology>
    </subcellularLocation>
</comment>
<organism evidence="10 11">
    <name type="scientific">Uncinocarpus reesii (strain UAMH 1704)</name>
    <dbReference type="NCBI Taxonomy" id="336963"/>
    <lineage>
        <taxon>Eukaryota</taxon>
        <taxon>Fungi</taxon>
        <taxon>Dikarya</taxon>
        <taxon>Ascomycota</taxon>
        <taxon>Pezizomycotina</taxon>
        <taxon>Eurotiomycetes</taxon>
        <taxon>Eurotiomycetidae</taxon>
        <taxon>Onygenales</taxon>
        <taxon>Onygenaceae</taxon>
        <taxon>Uncinocarpus</taxon>
    </lineage>
</organism>
<evidence type="ECO:0000256" key="2">
    <source>
        <dbReference type="ARBA" id="ARBA00005245"/>
    </source>
</evidence>
<dbReference type="HOGENOM" id="CLU_134505_2_0_1"/>
<evidence type="ECO:0000256" key="4">
    <source>
        <dbReference type="ARBA" id="ARBA00022692"/>
    </source>
</evidence>
<dbReference type="RefSeq" id="XP_002544629.1">
    <property type="nucleotide sequence ID" value="XM_002544583.1"/>
</dbReference>
<dbReference type="Pfam" id="PF06645">
    <property type="entry name" value="SPC12"/>
    <property type="match status" value="1"/>
</dbReference>
<dbReference type="GO" id="GO:0006465">
    <property type="term" value="P:signal peptide processing"/>
    <property type="evidence" value="ECO:0007669"/>
    <property type="project" value="InterPro"/>
</dbReference>
<keyword evidence="5" id="KW-0256">Endoplasmic reticulum</keyword>
<dbReference type="PANTHER" id="PTHR13202:SF0">
    <property type="entry name" value="SIGNAL PEPTIDASE COMPLEX SUBUNIT 1"/>
    <property type="match status" value="1"/>
</dbReference>
<dbReference type="InterPro" id="IPR009542">
    <property type="entry name" value="Spc1/SPCS1"/>
</dbReference>
<evidence type="ECO:0000256" key="8">
    <source>
        <dbReference type="ARBA" id="ARBA00045204"/>
    </source>
</evidence>
<protein>
    <recommendedName>
        <fullName evidence="3">Signal peptidase complex subunit 1</fullName>
    </recommendedName>
</protein>
<evidence type="ECO:0000313" key="10">
    <source>
        <dbReference type="EMBL" id="EEP79300.1"/>
    </source>
</evidence>
<dbReference type="EMBL" id="CH476616">
    <property type="protein sequence ID" value="EEP79300.1"/>
    <property type="molecule type" value="Genomic_DNA"/>
</dbReference>
<dbReference type="OMA" id="IHLTLWT"/>
<reference evidence="11" key="1">
    <citation type="journal article" date="2009" name="Genome Res.">
        <title>Comparative genomic analyses of the human fungal pathogens Coccidioides and their relatives.</title>
        <authorList>
            <person name="Sharpton T.J."/>
            <person name="Stajich J.E."/>
            <person name="Rounsley S.D."/>
            <person name="Gardner M.J."/>
            <person name="Wortman J.R."/>
            <person name="Jordar V.S."/>
            <person name="Maiti R."/>
            <person name="Kodira C.D."/>
            <person name="Neafsey D.E."/>
            <person name="Zeng Q."/>
            <person name="Hung C.-Y."/>
            <person name="McMahan C."/>
            <person name="Muszewska A."/>
            <person name="Grynberg M."/>
            <person name="Mandel M.A."/>
            <person name="Kellner E.M."/>
            <person name="Barker B.M."/>
            <person name="Galgiani J.N."/>
            <person name="Orbach M.J."/>
            <person name="Kirkland T.N."/>
            <person name="Cole G.T."/>
            <person name="Henn M.R."/>
            <person name="Birren B.W."/>
            <person name="Taylor J.W."/>
        </authorList>
    </citation>
    <scope>NUCLEOTIDE SEQUENCE [LARGE SCALE GENOMIC DNA]</scope>
    <source>
        <strain evidence="11">UAMH 1704</strain>
    </source>
</reference>
<dbReference type="Proteomes" id="UP000002058">
    <property type="component" value="Unassembled WGS sequence"/>
</dbReference>
<dbReference type="GeneID" id="8437158"/>
<dbReference type="AlphaFoldDB" id="C4JMT8"/>
<accession>C4JMT8</accession>
<feature type="transmembrane region" description="Helical" evidence="9">
    <location>
        <begin position="53"/>
        <end position="74"/>
    </location>
</feature>
<dbReference type="STRING" id="336963.C4JMT8"/>
<name>C4JMT8_UNCRE</name>
<dbReference type="InParanoid" id="C4JMT8"/>
<keyword evidence="4 9" id="KW-0812">Transmembrane</keyword>
<dbReference type="VEuPathDB" id="FungiDB:UREG_04146"/>
<keyword evidence="11" id="KW-1185">Reference proteome</keyword>
<dbReference type="OrthoDB" id="263893at2759"/>
<sequence length="102" mass="11012">MDEILGPLQDIFEGQIDFHGQWLAEILTNVLLVVFGAIGFIAGYIYQDVFVTVLIGAVGVLVTIFVVVPPWPIYNKHPEPWLVPGLGGVRGGGIVVGDAKVR</sequence>
<dbReference type="PANTHER" id="PTHR13202">
    <property type="entry name" value="MICROSOMAL SIGNAL PEPTIDASE 12 KDA SUBUNIT"/>
    <property type="match status" value="1"/>
</dbReference>
<evidence type="ECO:0000256" key="5">
    <source>
        <dbReference type="ARBA" id="ARBA00022824"/>
    </source>
</evidence>
<keyword evidence="6 9" id="KW-1133">Transmembrane helix</keyword>
<dbReference type="GO" id="GO:0045047">
    <property type="term" value="P:protein targeting to ER"/>
    <property type="evidence" value="ECO:0007669"/>
    <property type="project" value="TreeGrafter"/>
</dbReference>
<dbReference type="eggNOG" id="KOG4112">
    <property type="taxonomic scope" value="Eukaryota"/>
</dbReference>
<proteinExistence type="inferred from homology"/>
<gene>
    <name evidence="10" type="ORF">UREG_04146</name>
</gene>
<dbReference type="KEGG" id="ure:UREG_04146"/>
<feature type="transmembrane region" description="Helical" evidence="9">
    <location>
        <begin position="26"/>
        <end position="46"/>
    </location>
</feature>
<evidence type="ECO:0000256" key="1">
    <source>
        <dbReference type="ARBA" id="ARBA00004477"/>
    </source>
</evidence>
<comment type="similarity">
    <text evidence="2">Belongs to the SPCS1 family.</text>
</comment>
<evidence type="ECO:0000256" key="9">
    <source>
        <dbReference type="SAM" id="Phobius"/>
    </source>
</evidence>
<evidence type="ECO:0000313" key="11">
    <source>
        <dbReference type="Proteomes" id="UP000002058"/>
    </source>
</evidence>
<comment type="function">
    <text evidence="8">Component of the signal peptidase complex (SPC) which catalyzes the cleavage of N-terminal signal sequences from nascent proteins as they are translocated into the lumen of the endoplasmic reticulum. Dispensable for SPC enzymatic activity.</text>
</comment>
<keyword evidence="7 9" id="KW-0472">Membrane</keyword>
<dbReference type="FunCoup" id="C4JMT8">
    <property type="interactions" value="117"/>
</dbReference>